<dbReference type="Gene3D" id="1.20.1250.20">
    <property type="entry name" value="MFS general substrate transporter like domains"/>
    <property type="match status" value="1"/>
</dbReference>
<name>A0AAD9UEZ4_RIDPI</name>
<evidence type="ECO:0000313" key="3">
    <source>
        <dbReference type="Proteomes" id="UP001209878"/>
    </source>
</evidence>
<evidence type="ECO:0000313" key="2">
    <source>
        <dbReference type="EMBL" id="KAK2187023.1"/>
    </source>
</evidence>
<keyword evidence="1" id="KW-0812">Transmembrane</keyword>
<feature type="transmembrane region" description="Helical" evidence="1">
    <location>
        <begin position="36"/>
        <end position="57"/>
    </location>
</feature>
<organism evidence="2 3">
    <name type="scientific">Ridgeia piscesae</name>
    <name type="common">Tubeworm</name>
    <dbReference type="NCBI Taxonomy" id="27915"/>
    <lineage>
        <taxon>Eukaryota</taxon>
        <taxon>Metazoa</taxon>
        <taxon>Spiralia</taxon>
        <taxon>Lophotrochozoa</taxon>
        <taxon>Annelida</taxon>
        <taxon>Polychaeta</taxon>
        <taxon>Sedentaria</taxon>
        <taxon>Canalipalpata</taxon>
        <taxon>Sabellida</taxon>
        <taxon>Siboglinidae</taxon>
        <taxon>Ridgeia</taxon>
    </lineage>
</organism>
<sequence length="95" mass="10470">MKSVLQASWLLTVAIGNLLDVVITSLHLVKDPAMEFFMYAGLMTVMMFVFSVIAHFYKYVVVVPSSEYCVSDSDDEGLVEGEGGMKLGSVPRKDD</sequence>
<reference evidence="2" key="1">
    <citation type="journal article" date="2023" name="Mol. Biol. Evol.">
        <title>Third-Generation Sequencing Reveals the Adaptive Role of the Epigenome in Three Deep-Sea Polychaetes.</title>
        <authorList>
            <person name="Perez M."/>
            <person name="Aroh O."/>
            <person name="Sun Y."/>
            <person name="Lan Y."/>
            <person name="Juniper S.K."/>
            <person name="Young C.R."/>
            <person name="Angers B."/>
            <person name="Qian P.Y."/>
        </authorList>
    </citation>
    <scope>NUCLEOTIDE SEQUENCE</scope>
    <source>
        <strain evidence="2">R07B-5</strain>
    </source>
</reference>
<comment type="caution">
    <text evidence="2">The sequence shown here is derived from an EMBL/GenBank/DDBJ whole genome shotgun (WGS) entry which is preliminary data.</text>
</comment>
<accession>A0AAD9UEZ4</accession>
<dbReference type="AlphaFoldDB" id="A0AAD9UEZ4"/>
<feature type="transmembrane region" description="Helical" evidence="1">
    <location>
        <begin position="6"/>
        <end position="29"/>
    </location>
</feature>
<protein>
    <submittedName>
        <fullName evidence="2">Uncharacterized protein</fullName>
    </submittedName>
</protein>
<keyword evidence="3" id="KW-1185">Reference proteome</keyword>
<proteinExistence type="predicted"/>
<dbReference type="InterPro" id="IPR036259">
    <property type="entry name" value="MFS_trans_sf"/>
</dbReference>
<dbReference type="EMBL" id="JAODUO010000180">
    <property type="protein sequence ID" value="KAK2187023.1"/>
    <property type="molecule type" value="Genomic_DNA"/>
</dbReference>
<keyword evidence="1" id="KW-0472">Membrane</keyword>
<evidence type="ECO:0000256" key="1">
    <source>
        <dbReference type="SAM" id="Phobius"/>
    </source>
</evidence>
<keyword evidence="1" id="KW-1133">Transmembrane helix</keyword>
<dbReference type="Proteomes" id="UP001209878">
    <property type="component" value="Unassembled WGS sequence"/>
</dbReference>
<gene>
    <name evidence="2" type="ORF">NP493_180g03032</name>
</gene>